<dbReference type="InterPro" id="IPR001296">
    <property type="entry name" value="Glyco_trans_1"/>
</dbReference>
<comment type="caution">
    <text evidence="2">The sequence shown here is derived from an EMBL/GenBank/DDBJ whole genome shotgun (WGS) entry which is preliminary data.</text>
</comment>
<evidence type="ECO:0000259" key="1">
    <source>
        <dbReference type="Pfam" id="PF00534"/>
    </source>
</evidence>
<dbReference type="PANTHER" id="PTHR12526">
    <property type="entry name" value="GLYCOSYLTRANSFERASE"/>
    <property type="match status" value="1"/>
</dbReference>
<feature type="domain" description="Glycosyl transferase family 1" evidence="1">
    <location>
        <begin position="253"/>
        <end position="360"/>
    </location>
</feature>
<keyword evidence="2" id="KW-0808">Transferase</keyword>
<protein>
    <submittedName>
        <fullName evidence="2">Glycosyltransferase family 4 protein</fullName>
    </submittedName>
</protein>
<accession>A0A7K3WP25</accession>
<organism evidence="2 3">
    <name type="scientific">Cryomorpha ignava</name>
    <dbReference type="NCBI Taxonomy" id="101383"/>
    <lineage>
        <taxon>Bacteria</taxon>
        <taxon>Pseudomonadati</taxon>
        <taxon>Bacteroidota</taxon>
        <taxon>Flavobacteriia</taxon>
        <taxon>Flavobacteriales</taxon>
        <taxon>Cryomorphaceae</taxon>
        <taxon>Cryomorpha</taxon>
    </lineage>
</organism>
<dbReference type="Gene3D" id="3.40.50.2000">
    <property type="entry name" value="Glycogen Phosphorylase B"/>
    <property type="match status" value="2"/>
</dbReference>
<proteinExistence type="predicted"/>
<keyword evidence="3" id="KW-1185">Reference proteome</keyword>
<reference evidence="2 3" key="1">
    <citation type="submission" date="2020-02" db="EMBL/GenBank/DDBJ databases">
        <title>Out from the shadows clarifying the taxonomy of the family Cryomorphaceae and related taxa by utilizing the GTDB taxonomic framework.</title>
        <authorList>
            <person name="Bowman J.P."/>
        </authorList>
    </citation>
    <scope>NUCLEOTIDE SEQUENCE [LARGE SCALE GENOMIC DNA]</scope>
    <source>
        <strain evidence="2 3">QSSC 1-22</strain>
    </source>
</reference>
<sequence length="382" mass="43679">MKRVLIVCPYPEGKAPSQRFRFEQYLPYLRANGLEVSVASFWTNEQWPAIYGGMSVVYRVLSTVMAFVKRFFLLFSLHKYQTVFIHREAAPLGPPWWEWCAAKIFRKRLIYDFDDAVWLPNSSQANAKLVGNLKNHGKTGKIISWSETVFAGNSFLASYAKQFCDNVKIVPTTIDCNLHDPNLLAKPKPNNKTESNSILNTQDSLPTIGWTGTHSTLKQLTPLFPLLEKVYAQLPFRFLLIADIAPEIMPEFVEFRKWNKQTEITDLLEIDIGIMPLYNTDWERGKCGFKALQYMALEIPAVVSGVGVNSEIVIEMETGLIAEPVTSRGGEDYLIWESSLLELLKNEELRLRLGKKGRKRVKDYYSVEAFKQVYLETLATKS</sequence>
<name>A0A7K3WP25_9FLAO</name>
<dbReference type="Pfam" id="PF00534">
    <property type="entry name" value="Glycos_transf_1"/>
    <property type="match status" value="1"/>
</dbReference>
<dbReference type="GO" id="GO:0016757">
    <property type="term" value="F:glycosyltransferase activity"/>
    <property type="evidence" value="ECO:0007669"/>
    <property type="project" value="InterPro"/>
</dbReference>
<dbReference type="AlphaFoldDB" id="A0A7K3WP25"/>
<dbReference type="Proteomes" id="UP000486602">
    <property type="component" value="Unassembled WGS sequence"/>
</dbReference>
<evidence type="ECO:0000313" key="3">
    <source>
        <dbReference type="Proteomes" id="UP000486602"/>
    </source>
</evidence>
<dbReference type="EMBL" id="JAAGVY010000011">
    <property type="protein sequence ID" value="NEN23413.1"/>
    <property type="molecule type" value="Genomic_DNA"/>
</dbReference>
<dbReference type="RefSeq" id="WP_163284621.1">
    <property type="nucleotide sequence ID" value="NZ_JAAGVY010000011.1"/>
</dbReference>
<gene>
    <name evidence="2" type="ORF">G3O08_07860</name>
</gene>
<dbReference type="SUPFAM" id="SSF53756">
    <property type="entry name" value="UDP-Glycosyltransferase/glycogen phosphorylase"/>
    <property type="match status" value="1"/>
</dbReference>
<evidence type="ECO:0000313" key="2">
    <source>
        <dbReference type="EMBL" id="NEN23413.1"/>
    </source>
</evidence>